<sequence length="126" mass="12964">MAAVHETTSRPEQCSMGEKERFGRVVEETRSRGRERVCGWGNRGGGEGTGGTLYLKRNNRMAGLEGKSLAVFLAAVVAAAFLAGGAVAADAPTPSHTSAAGALSPPLAIAVLASLAALQIYRSPQP</sequence>
<dbReference type="Proteomes" id="UP000287651">
    <property type="component" value="Unassembled WGS sequence"/>
</dbReference>
<name>A0A426Z408_ENSVE</name>
<feature type="transmembrane region" description="Helical" evidence="2">
    <location>
        <begin position="101"/>
        <end position="121"/>
    </location>
</feature>
<keyword evidence="2" id="KW-1133">Transmembrane helix</keyword>
<feature type="transmembrane region" description="Helical" evidence="2">
    <location>
        <begin position="69"/>
        <end position="89"/>
    </location>
</feature>
<evidence type="ECO:0000313" key="3">
    <source>
        <dbReference type="EMBL" id="RRT58673.1"/>
    </source>
</evidence>
<feature type="compositionally biased region" description="Basic and acidic residues" evidence="1">
    <location>
        <begin position="17"/>
        <end position="28"/>
    </location>
</feature>
<organism evidence="3 4">
    <name type="scientific">Ensete ventricosum</name>
    <name type="common">Abyssinian banana</name>
    <name type="synonym">Musa ensete</name>
    <dbReference type="NCBI Taxonomy" id="4639"/>
    <lineage>
        <taxon>Eukaryota</taxon>
        <taxon>Viridiplantae</taxon>
        <taxon>Streptophyta</taxon>
        <taxon>Embryophyta</taxon>
        <taxon>Tracheophyta</taxon>
        <taxon>Spermatophyta</taxon>
        <taxon>Magnoliopsida</taxon>
        <taxon>Liliopsida</taxon>
        <taxon>Zingiberales</taxon>
        <taxon>Musaceae</taxon>
        <taxon>Ensete</taxon>
    </lineage>
</organism>
<dbReference type="EMBL" id="AMZH03008566">
    <property type="protein sequence ID" value="RRT58673.1"/>
    <property type="molecule type" value="Genomic_DNA"/>
</dbReference>
<reference evidence="3 4" key="1">
    <citation type="journal article" date="2014" name="Agronomy (Basel)">
        <title>A Draft Genome Sequence for Ensete ventricosum, the Drought-Tolerant Tree Against Hunger.</title>
        <authorList>
            <person name="Harrison J."/>
            <person name="Moore K.A."/>
            <person name="Paszkiewicz K."/>
            <person name="Jones T."/>
            <person name="Grant M."/>
            <person name="Ambacheew D."/>
            <person name="Muzemil S."/>
            <person name="Studholme D.J."/>
        </authorList>
    </citation>
    <scope>NUCLEOTIDE SEQUENCE [LARGE SCALE GENOMIC DNA]</scope>
</reference>
<evidence type="ECO:0000256" key="2">
    <source>
        <dbReference type="SAM" id="Phobius"/>
    </source>
</evidence>
<evidence type="ECO:0000256" key="1">
    <source>
        <dbReference type="SAM" id="MobiDB-lite"/>
    </source>
</evidence>
<evidence type="ECO:0000313" key="4">
    <source>
        <dbReference type="Proteomes" id="UP000287651"/>
    </source>
</evidence>
<dbReference type="AlphaFoldDB" id="A0A426Z408"/>
<gene>
    <name evidence="3" type="ORF">B296_00022234</name>
</gene>
<comment type="caution">
    <text evidence="3">The sequence shown here is derived from an EMBL/GenBank/DDBJ whole genome shotgun (WGS) entry which is preliminary data.</text>
</comment>
<protein>
    <submittedName>
        <fullName evidence="3">Uncharacterized protein</fullName>
    </submittedName>
</protein>
<keyword evidence="2" id="KW-0812">Transmembrane</keyword>
<proteinExistence type="predicted"/>
<keyword evidence="2" id="KW-0472">Membrane</keyword>
<feature type="region of interest" description="Disordered" evidence="1">
    <location>
        <begin position="1"/>
        <end position="28"/>
    </location>
</feature>
<accession>A0A426Z408</accession>